<organism evidence="2 3">
    <name type="scientific">Nitrososphaera viennensis EN76</name>
    <dbReference type="NCBI Taxonomy" id="926571"/>
    <lineage>
        <taxon>Archaea</taxon>
        <taxon>Nitrososphaerota</taxon>
        <taxon>Nitrososphaeria</taxon>
        <taxon>Nitrososphaerales</taxon>
        <taxon>Nitrososphaeraceae</taxon>
        <taxon>Nitrososphaera</taxon>
    </lineage>
</organism>
<gene>
    <name evidence="2" type="ORF">NVIE_022150</name>
</gene>
<reference evidence="2 3" key="1">
    <citation type="journal article" date="2014" name="Int. J. Syst. Evol. Microbiol.">
        <title>Nitrososphaera viennensis gen. nov., sp. nov., an aerobic and mesophilic, ammonia-oxidizing archaeon from soil and a member of the archaeal phylum Thaumarchaeota.</title>
        <authorList>
            <person name="Stieglmeier M."/>
            <person name="Klingl A."/>
            <person name="Alves R.J."/>
            <person name="Rittmann S.K."/>
            <person name="Melcher M."/>
            <person name="Leisch N."/>
            <person name="Schleper C."/>
        </authorList>
    </citation>
    <scope>NUCLEOTIDE SEQUENCE [LARGE SCALE GENOMIC DNA]</scope>
    <source>
        <strain evidence="2">EN76</strain>
    </source>
</reference>
<dbReference type="EMBL" id="CP007536">
    <property type="protein sequence ID" value="AIC16475.1"/>
    <property type="molecule type" value="Genomic_DNA"/>
</dbReference>
<dbReference type="OrthoDB" id="9844at2157"/>
<dbReference type="STRING" id="926571.NVIE_022150"/>
<evidence type="ECO:0000259" key="1">
    <source>
        <dbReference type="Pfam" id="PF14947"/>
    </source>
</evidence>
<dbReference type="KEGG" id="nvn:NVIE_022150"/>
<dbReference type="RefSeq" id="WP_075055225.1">
    <property type="nucleotide sequence ID" value="NZ_CP007536.1"/>
</dbReference>
<dbReference type="GeneID" id="74947456"/>
<evidence type="ECO:0000313" key="2">
    <source>
        <dbReference type="EMBL" id="AIC16475.1"/>
    </source>
</evidence>
<keyword evidence="3" id="KW-1185">Reference proteome</keyword>
<proteinExistence type="predicted"/>
<feature type="domain" description="ArnR1-like winged helix-turn-helix" evidence="1">
    <location>
        <begin position="6"/>
        <end position="82"/>
    </location>
</feature>
<evidence type="ECO:0000313" key="3">
    <source>
        <dbReference type="Proteomes" id="UP000027093"/>
    </source>
</evidence>
<name>A0A060HMW1_9ARCH</name>
<dbReference type="Gene3D" id="1.10.10.10">
    <property type="entry name" value="Winged helix-like DNA-binding domain superfamily/Winged helix DNA-binding domain"/>
    <property type="match status" value="1"/>
</dbReference>
<dbReference type="Pfam" id="PF14947">
    <property type="entry name" value="HTH_45"/>
    <property type="match status" value="1"/>
</dbReference>
<dbReference type="InterPro" id="IPR038723">
    <property type="entry name" value="ArnR1-like_HTH"/>
</dbReference>
<dbReference type="InterPro" id="IPR036388">
    <property type="entry name" value="WH-like_DNA-bd_sf"/>
</dbReference>
<accession>A0A060HMW1</accession>
<sequence length="98" mass="11659">MTHEYRDRIYIRKDIILKLTEVGELNQTKLLSYCGLNIVKHKEILDDLEAKGFIEKFAEEWGSKSVTKYRVTEKGRQFSKMILEPYEEMFPRRGNKVS</sequence>
<dbReference type="SUPFAM" id="SSF46785">
    <property type="entry name" value="Winged helix' DNA-binding domain"/>
    <property type="match status" value="1"/>
</dbReference>
<dbReference type="AlphaFoldDB" id="A0A060HMW1"/>
<dbReference type="Proteomes" id="UP000027093">
    <property type="component" value="Chromosome"/>
</dbReference>
<dbReference type="HOGENOM" id="CLU_160435_0_0_2"/>
<protein>
    <recommendedName>
        <fullName evidence="1">ArnR1-like winged helix-turn-helix domain-containing protein</fullName>
    </recommendedName>
</protein>
<dbReference type="InterPro" id="IPR036390">
    <property type="entry name" value="WH_DNA-bd_sf"/>
</dbReference>